<name>A0A376CQB5_9CORY</name>
<evidence type="ECO:0000259" key="9">
    <source>
        <dbReference type="PROSITE" id="PS50893"/>
    </source>
</evidence>
<evidence type="ECO:0000256" key="7">
    <source>
        <dbReference type="ARBA" id="ARBA00023136"/>
    </source>
</evidence>
<proteinExistence type="predicted"/>
<dbReference type="InterPro" id="IPR027417">
    <property type="entry name" value="P-loop_NTPase"/>
</dbReference>
<keyword evidence="10" id="KW-0378">Hydrolase</keyword>
<dbReference type="SUPFAM" id="SSF52540">
    <property type="entry name" value="P-loop containing nucleoside triphosphate hydrolases"/>
    <property type="match status" value="1"/>
</dbReference>
<evidence type="ECO:0000256" key="1">
    <source>
        <dbReference type="ARBA" id="ARBA00004202"/>
    </source>
</evidence>
<dbReference type="Pfam" id="PF00005">
    <property type="entry name" value="ABC_tran"/>
    <property type="match status" value="1"/>
</dbReference>
<keyword evidence="7" id="KW-0472">Membrane</keyword>
<evidence type="ECO:0000313" key="10">
    <source>
        <dbReference type="EMBL" id="STC70493.1"/>
    </source>
</evidence>
<dbReference type="GO" id="GO:0005524">
    <property type="term" value="F:ATP binding"/>
    <property type="evidence" value="ECO:0007669"/>
    <property type="project" value="UniProtKB-KW"/>
</dbReference>
<dbReference type="InterPro" id="IPR050763">
    <property type="entry name" value="ABC_transporter_ATP-binding"/>
</dbReference>
<dbReference type="InterPro" id="IPR003439">
    <property type="entry name" value="ABC_transporter-like_ATP-bd"/>
</dbReference>
<keyword evidence="2" id="KW-0813">Transport</keyword>
<evidence type="ECO:0000256" key="3">
    <source>
        <dbReference type="ARBA" id="ARBA00022475"/>
    </source>
</evidence>
<dbReference type="EC" id="3.6.3.-" evidence="10"/>
<dbReference type="InterPro" id="IPR003593">
    <property type="entry name" value="AAA+_ATPase"/>
</dbReference>
<dbReference type="PANTHER" id="PTHR42711:SF16">
    <property type="entry name" value="ABC TRANSPORTER ATP-BINDING PROTEIN"/>
    <property type="match status" value="1"/>
</dbReference>
<evidence type="ECO:0000313" key="11">
    <source>
        <dbReference type="Proteomes" id="UP000254467"/>
    </source>
</evidence>
<sequence>MTTTFDGPALRVDNVVKRFGSKTAVDGLSFTARRGEILALLGPNGAGKTTTIEMCEGFQSPTSGSISVLGLDPTTQGEQVRARIGIMLQGGGSYNSITVCDMLRLSASYNEDPHDPQWLMELLRLEGVAKTTYKRLSGGQKQRLSLALAMIGRPEMIFLDEPTAGMDAQSRLAVWDIVNAMRNDGTTVILTTHLMDEAESLADHVVIVDHGQIVAEGTPSELTADNAADYLTFETESPFDLAAAEAEGVTARSDRPLHYRLDHPASPELIAAVSAEAARQGVLIRSLGVRHRNLEEVFLDITGRELRS</sequence>
<dbReference type="GO" id="GO:0046677">
    <property type="term" value="P:response to antibiotic"/>
    <property type="evidence" value="ECO:0007669"/>
    <property type="project" value="UniProtKB-KW"/>
</dbReference>
<dbReference type="EMBL" id="UFXQ01000001">
    <property type="protein sequence ID" value="STC70493.1"/>
    <property type="molecule type" value="Genomic_DNA"/>
</dbReference>
<evidence type="ECO:0000256" key="8">
    <source>
        <dbReference type="ARBA" id="ARBA00023251"/>
    </source>
</evidence>
<dbReference type="PROSITE" id="PS50893">
    <property type="entry name" value="ABC_TRANSPORTER_2"/>
    <property type="match status" value="1"/>
</dbReference>
<keyword evidence="6" id="KW-1278">Translocase</keyword>
<dbReference type="GO" id="GO:0055085">
    <property type="term" value="P:transmembrane transport"/>
    <property type="evidence" value="ECO:0007669"/>
    <property type="project" value="UniProtKB-ARBA"/>
</dbReference>
<dbReference type="PANTHER" id="PTHR42711">
    <property type="entry name" value="ABC TRANSPORTER ATP-BINDING PROTEIN"/>
    <property type="match status" value="1"/>
</dbReference>
<evidence type="ECO:0000256" key="2">
    <source>
        <dbReference type="ARBA" id="ARBA00022448"/>
    </source>
</evidence>
<reference evidence="10 11" key="1">
    <citation type="submission" date="2018-06" db="EMBL/GenBank/DDBJ databases">
        <authorList>
            <consortium name="Pathogen Informatics"/>
            <person name="Doyle S."/>
        </authorList>
    </citation>
    <scope>NUCLEOTIDE SEQUENCE [LARGE SCALE GENOMIC DNA]</scope>
    <source>
        <strain evidence="10 11">NCTC11862</strain>
    </source>
</reference>
<dbReference type="Proteomes" id="UP000254467">
    <property type="component" value="Unassembled WGS sequence"/>
</dbReference>
<comment type="subcellular location">
    <subcellularLocation>
        <location evidence="1">Cell membrane</location>
        <topology evidence="1">Peripheral membrane protein</topology>
    </subcellularLocation>
</comment>
<dbReference type="CDD" id="cd03230">
    <property type="entry name" value="ABC_DR_subfamily_A"/>
    <property type="match status" value="1"/>
</dbReference>
<dbReference type="FunFam" id="3.40.50.300:FF:000589">
    <property type="entry name" value="ABC transporter, ATP-binding subunit"/>
    <property type="match status" value="1"/>
</dbReference>
<keyword evidence="8" id="KW-0046">Antibiotic resistance</keyword>
<protein>
    <submittedName>
        <fullName evidence="10">ABC transporter ATP-binding protein</fullName>
        <ecNumber evidence="10">3.6.3.-</ecNumber>
    </submittedName>
</protein>
<keyword evidence="4" id="KW-0547">Nucleotide-binding</keyword>
<evidence type="ECO:0000256" key="6">
    <source>
        <dbReference type="ARBA" id="ARBA00022967"/>
    </source>
</evidence>
<dbReference type="GO" id="GO:0016887">
    <property type="term" value="F:ATP hydrolysis activity"/>
    <property type="evidence" value="ECO:0007669"/>
    <property type="project" value="InterPro"/>
</dbReference>
<keyword evidence="3" id="KW-1003">Cell membrane</keyword>
<dbReference type="OrthoDB" id="9804819at2"/>
<accession>A0A376CQB5</accession>
<keyword evidence="5 10" id="KW-0067">ATP-binding</keyword>
<dbReference type="SMART" id="SM00382">
    <property type="entry name" value="AAA"/>
    <property type="match status" value="1"/>
</dbReference>
<dbReference type="STRING" id="35756.GCA_001044155_02528"/>
<feature type="domain" description="ABC transporter" evidence="9">
    <location>
        <begin position="10"/>
        <end position="235"/>
    </location>
</feature>
<evidence type="ECO:0000256" key="5">
    <source>
        <dbReference type="ARBA" id="ARBA00022840"/>
    </source>
</evidence>
<dbReference type="AlphaFoldDB" id="A0A376CQB5"/>
<organism evidence="10 11">
    <name type="scientific">Corynebacterium pilosum</name>
    <dbReference type="NCBI Taxonomy" id="35756"/>
    <lineage>
        <taxon>Bacteria</taxon>
        <taxon>Bacillati</taxon>
        <taxon>Actinomycetota</taxon>
        <taxon>Actinomycetes</taxon>
        <taxon>Mycobacteriales</taxon>
        <taxon>Corynebacteriaceae</taxon>
        <taxon>Corynebacterium</taxon>
    </lineage>
</organism>
<dbReference type="PROSITE" id="PS00211">
    <property type="entry name" value="ABC_TRANSPORTER_1"/>
    <property type="match status" value="1"/>
</dbReference>
<keyword evidence="11" id="KW-1185">Reference proteome</keyword>
<dbReference type="InterPro" id="IPR017871">
    <property type="entry name" value="ABC_transporter-like_CS"/>
</dbReference>
<dbReference type="GO" id="GO:0005886">
    <property type="term" value="C:plasma membrane"/>
    <property type="evidence" value="ECO:0007669"/>
    <property type="project" value="UniProtKB-SubCell"/>
</dbReference>
<gene>
    <name evidence="10" type="primary">drrA_3</name>
    <name evidence="10" type="ORF">NCTC11862_02312</name>
</gene>
<evidence type="ECO:0000256" key="4">
    <source>
        <dbReference type="ARBA" id="ARBA00022741"/>
    </source>
</evidence>
<dbReference type="Gene3D" id="3.40.50.300">
    <property type="entry name" value="P-loop containing nucleotide triphosphate hydrolases"/>
    <property type="match status" value="1"/>
</dbReference>
<dbReference type="RefSeq" id="WP_018582001.1">
    <property type="nucleotide sequence ID" value="NZ_LDYD01000008.1"/>
</dbReference>